<feature type="signal peptide" evidence="1">
    <location>
        <begin position="1"/>
        <end position="22"/>
    </location>
</feature>
<protein>
    <recommendedName>
        <fullName evidence="4">Lipoprotein</fullName>
    </recommendedName>
</protein>
<dbReference type="Proteomes" id="UP001595935">
    <property type="component" value="Unassembled WGS sequence"/>
</dbReference>
<accession>A0ABV9P7H6</accession>
<dbReference type="EMBL" id="JBHSGV010000001">
    <property type="protein sequence ID" value="MFC4746059.1"/>
    <property type="molecule type" value="Genomic_DNA"/>
</dbReference>
<keyword evidence="3" id="KW-1185">Reference proteome</keyword>
<feature type="chain" id="PRO_5046792125" description="Lipoprotein" evidence="1">
    <location>
        <begin position="23"/>
        <end position="192"/>
    </location>
</feature>
<sequence>MIQKIKLILFIILLTLSSCSNHELTDETEIFFIKYSLYLKSNPDSDSSLPPSYDITFKFRNGSKKDIVFTSKANKYDKTKSSLYLLDTLQNAIIPIYSGSRNIVKQNSSCEIDASINIRDYKKYFNLKDTFFNKIDYMSDKLLLDKIFVDMMNRSIIIYEQDSSDIGQYKMLNKNVTPIQKDKIIKIQKERL</sequence>
<organism evidence="2 3">
    <name type="scientific">Flavobacterium branchiicola</name>
    <dbReference type="NCBI Taxonomy" id="1114875"/>
    <lineage>
        <taxon>Bacteria</taxon>
        <taxon>Pseudomonadati</taxon>
        <taxon>Bacteroidota</taxon>
        <taxon>Flavobacteriia</taxon>
        <taxon>Flavobacteriales</taxon>
        <taxon>Flavobacteriaceae</taxon>
        <taxon>Flavobacterium</taxon>
    </lineage>
</organism>
<reference evidence="3" key="1">
    <citation type="journal article" date="2019" name="Int. J. Syst. Evol. Microbiol.">
        <title>The Global Catalogue of Microorganisms (GCM) 10K type strain sequencing project: providing services to taxonomists for standard genome sequencing and annotation.</title>
        <authorList>
            <consortium name="The Broad Institute Genomics Platform"/>
            <consortium name="The Broad Institute Genome Sequencing Center for Infectious Disease"/>
            <person name="Wu L."/>
            <person name="Ma J."/>
        </authorList>
    </citation>
    <scope>NUCLEOTIDE SEQUENCE [LARGE SCALE GENOMIC DNA]</scope>
    <source>
        <strain evidence="3">WYCCWR 13023</strain>
    </source>
</reference>
<name>A0ABV9P7H6_9FLAO</name>
<evidence type="ECO:0008006" key="4">
    <source>
        <dbReference type="Google" id="ProtNLM"/>
    </source>
</evidence>
<keyword evidence="1" id="KW-0732">Signal</keyword>
<gene>
    <name evidence="2" type="ORF">ACFO5S_01280</name>
</gene>
<evidence type="ECO:0000313" key="2">
    <source>
        <dbReference type="EMBL" id="MFC4746059.1"/>
    </source>
</evidence>
<evidence type="ECO:0000256" key="1">
    <source>
        <dbReference type="SAM" id="SignalP"/>
    </source>
</evidence>
<dbReference type="RefSeq" id="WP_213254871.1">
    <property type="nucleotide sequence ID" value="NZ_JAGYWA010000001.1"/>
</dbReference>
<evidence type="ECO:0000313" key="3">
    <source>
        <dbReference type="Proteomes" id="UP001595935"/>
    </source>
</evidence>
<proteinExistence type="predicted"/>
<comment type="caution">
    <text evidence="2">The sequence shown here is derived from an EMBL/GenBank/DDBJ whole genome shotgun (WGS) entry which is preliminary data.</text>
</comment>
<dbReference type="PROSITE" id="PS51257">
    <property type="entry name" value="PROKAR_LIPOPROTEIN"/>
    <property type="match status" value="1"/>
</dbReference>